<keyword evidence="1" id="KW-0479">Metal-binding</keyword>
<gene>
    <name evidence="7" type="primary">LOC101852346</name>
</gene>
<name>A0ABM1VYF7_APLCA</name>
<keyword evidence="3" id="KW-0862">Zinc</keyword>
<organism evidence="6 7">
    <name type="scientific">Aplysia californica</name>
    <name type="common">California sea hare</name>
    <dbReference type="NCBI Taxonomy" id="6500"/>
    <lineage>
        <taxon>Eukaryota</taxon>
        <taxon>Metazoa</taxon>
        <taxon>Spiralia</taxon>
        <taxon>Lophotrochozoa</taxon>
        <taxon>Mollusca</taxon>
        <taxon>Gastropoda</taxon>
        <taxon>Heterobranchia</taxon>
        <taxon>Euthyneura</taxon>
        <taxon>Tectipleura</taxon>
        <taxon>Aplysiida</taxon>
        <taxon>Aplysioidea</taxon>
        <taxon>Aplysiidae</taxon>
        <taxon>Aplysia</taxon>
    </lineage>
</organism>
<dbReference type="PANTHER" id="PTHR14677:SF37">
    <property type="entry name" value="AN1-TYPE ZINC FINGER PROTEIN 1"/>
    <property type="match status" value="1"/>
</dbReference>
<dbReference type="Pfam" id="PF01428">
    <property type="entry name" value="zf-AN1"/>
    <property type="match status" value="2"/>
</dbReference>
<dbReference type="PROSITE" id="PS51039">
    <property type="entry name" value="ZF_AN1"/>
    <property type="match status" value="2"/>
</dbReference>
<dbReference type="SUPFAM" id="SSF118310">
    <property type="entry name" value="AN1-like Zinc finger"/>
    <property type="match status" value="2"/>
</dbReference>
<evidence type="ECO:0000256" key="4">
    <source>
        <dbReference type="PROSITE-ProRule" id="PRU00449"/>
    </source>
</evidence>
<dbReference type="InterPro" id="IPR035896">
    <property type="entry name" value="AN1-like_Znf"/>
</dbReference>
<evidence type="ECO:0000313" key="6">
    <source>
        <dbReference type="Proteomes" id="UP000694888"/>
    </source>
</evidence>
<evidence type="ECO:0000259" key="5">
    <source>
        <dbReference type="PROSITE" id="PS51039"/>
    </source>
</evidence>
<dbReference type="Gene3D" id="4.10.1110.10">
    <property type="entry name" value="AN1-like Zinc finger"/>
    <property type="match status" value="2"/>
</dbReference>
<dbReference type="Pfam" id="PF25327">
    <property type="entry name" value="UBL_ZFAND1"/>
    <property type="match status" value="1"/>
</dbReference>
<feature type="domain" description="AN1-type" evidence="5">
    <location>
        <begin position="65"/>
        <end position="113"/>
    </location>
</feature>
<proteinExistence type="predicted"/>
<keyword evidence="6" id="KW-1185">Reference proteome</keyword>
<evidence type="ECO:0000256" key="1">
    <source>
        <dbReference type="ARBA" id="ARBA00022723"/>
    </source>
</evidence>
<evidence type="ECO:0000313" key="7">
    <source>
        <dbReference type="RefSeq" id="XP_035827450.1"/>
    </source>
</evidence>
<feature type="domain" description="AN1-type" evidence="5">
    <location>
        <begin position="4"/>
        <end position="52"/>
    </location>
</feature>
<dbReference type="Proteomes" id="UP000694888">
    <property type="component" value="Unplaced"/>
</dbReference>
<reference evidence="7" key="1">
    <citation type="submission" date="2025-08" db="UniProtKB">
        <authorList>
            <consortium name="RefSeq"/>
        </authorList>
    </citation>
    <scope>IDENTIFICATION</scope>
</reference>
<evidence type="ECO:0000256" key="3">
    <source>
        <dbReference type="ARBA" id="ARBA00022833"/>
    </source>
</evidence>
<dbReference type="RefSeq" id="XP_035827450.1">
    <property type="nucleotide sequence ID" value="XM_035971557.1"/>
</dbReference>
<dbReference type="GeneID" id="101852346"/>
<dbReference type="InterPro" id="IPR000058">
    <property type="entry name" value="Znf_AN1"/>
</dbReference>
<protein>
    <submittedName>
        <fullName evidence="7">AN1-type zinc finger protein 1 isoform X1</fullName>
    </submittedName>
</protein>
<dbReference type="PANTHER" id="PTHR14677">
    <property type="entry name" value="ARSENITE INDUCUBLE RNA ASSOCIATED PROTEIN AIP-1-RELATED"/>
    <property type="match status" value="1"/>
</dbReference>
<dbReference type="InterPro" id="IPR057358">
    <property type="entry name" value="UBL_ZFAND1-like"/>
</dbReference>
<dbReference type="SMART" id="SM00154">
    <property type="entry name" value="ZnF_AN1"/>
    <property type="match status" value="2"/>
</dbReference>
<evidence type="ECO:0000256" key="2">
    <source>
        <dbReference type="ARBA" id="ARBA00022771"/>
    </source>
</evidence>
<accession>A0ABM1VYF7</accession>
<keyword evidence="2 4" id="KW-0863">Zinc-finger</keyword>
<sequence>MELPHIGKNCGFSSCNQLDFLPFECDGCGLTFCLEHRSRESHMCTACILLSDIEVSTSLPAEYSGEKSYSCCIDGCSKRELTPILCNHCMLNFCLNHRVQEDHKCVKLPEKKPEVSKTSQHVQNILEQRANKPLSQPRFTNPKSIQLAAKVKLMKMKGVAVGDQGIPQSERIFFNIVLPKSSSKPSVPMFFSKCWTVGRVIDKIADKLNITNTNNAGSDKKLRLFHADTGCLMPVSSSVAEVMDNTDNLVYNGSSLILEHVPDDTNVLPGVEKYKK</sequence>